<evidence type="ECO:0000313" key="3">
    <source>
        <dbReference type="Proteomes" id="UP000180088"/>
    </source>
</evidence>
<gene>
    <name evidence="2" type="ORF">BI344_04475</name>
    <name evidence="1" type="ORF">BI347_00540</name>
</gene>
<evidence type="ECO:0008006" key="5">
    <source>
        <dbReference type="Google" id="ProtNLM"/>
    </source>
</evidence>
<evidence type="ECO:0000313" key="1">
    <source>
        <dbReference type="EMBL" id="OHX12149.1"/>
    </source>
</evidence>
<dbReference type="Proteomes" id="UP000180280">
    <property type="component" value="Unassembled WGS sequence"/>
</dbReference>
<sequence>MRALSAALLDELLRYACGLPGASFDIKWGSERVASIGGKMFAVFGADTLSYKVDADQFLMQSGLPGVRPAPYLARARWVQVASLEALTPDDIRQGLARSRQLVLQKLPKALRLAYPP</sequence>
<dbReference type="AlphaFoldDB" id="A0A1S1WYC5"/>
<dbReference type="Proteomes" id="UP000180088">
    <property type="component" value="Unassembled WGS sequence"/>
</dbReference>
<proteinExistence type="predicted"/>
<dbReference type="PANTHER" id="PTHR35145">
    <property type="entry name" value="CYTOPLASMIC PROTEIN-RELATED"/>
    <property type="match status" value="1"/>
</dbReference>
<dbReference type="InterPro" id="IPR038056">
    <property type="entry name" value="YjbR-like_sf"/>
</dbReference>
<name>A0A1S1WYC5_9NEIS</name>
<dbReference type="SUPFAM" id="SSF142906">
    <property type="entry name" value="YjbR-like"/>
    <property type="match status" value="1"/>
</dbReference>
<dbReference type="InterPro" id="IPR007351">
    <property type="entry name" value="YjbR"/>
</dbReference>
<reference evidence="3 4" key="1">
    <citation type="submission" date="2016-09" db="EMBL/GenBank/DDBJ databases">
        <title>Chromobacterium muskegensis sp. nov., an insecticidal bacterium isolated from Sphagnum bogs.</title>
        <authorList>
            <person name="Sparks M.E."/>
            <person name="Blackburn M.B."/>
            <person name="Gundersen-Rindal D.E."/>
            <person name="Mitchell A."/>
            <person name="Farrar R."/>
            <person name="Kuhar D."/>
        </authorList>
    </citation>
    <scope>NUCLEOTIDE SEQUENCE [LARGE SCALE GENOMIC DNA]</scope>
    <source>
        <strain evidence="2 4">14B-1</strain>
        <strain evidence="1 3">37-2</strain>
    </source>
</reference>
<evidence type="ECO:0000313" key="2">
    <source>
        <dbReference type="EMBL" id="OHX21767.1"/>
    </source>
</evidence>
<protein>
    <recommendedName>
        <fullName evidence="5">MmcQ/YjbR family DNA-binding protein</fullName>
    </recommendedName>
</protein>
<evidence type="ECO:0000313" key="4">
    <source>
        <dbReference type="Proteomes" id="UP000180280"/>
    </source>
</evidence>
<dbReference type="OrthoDB" id="9804614at2"/>
<dbReference type="STRING" id="1903179.BI347_00540"/>
<dbReference type="InterPro" id="IPR058532">
    <property type="entry name" value="YjbR/MT2646/Rv2570-like"/>
</dbReference>
<organism evidence="1 3">
    <name type="scientific">Chromobacterium sphagni</name>
    <dbReference type="NCBI Taxonomy" id="1903179"/>
    <lineage>
        <taxon>Bacteria</taxon>
        <taxon>Pseudomonadati</taxon>
        <taxon>Pseudomonadota</taxon>
        <taxon>Betaproteobacteria</taxon>
        <taxon>Neisseriales</taxon>
        <taxon>Chromobacteriaceae</taxon>
        <taxon>Chromobacterium</taxon>
    </lineage>
</organism>
<dbReference type="PANTHER" id="PTHR35145:SF1">
    <property type="entry name" value="CYTOPLASMIC PROTEIN"/>
    <property type="match status" value="1"/>
</dbReference>
<dbReference type="EMBL" id="MKCS01000001">
    <property type="protein sequence ID" value="OHX12149.1"/>
    <property type="molecule type" value="Genomic_DNA"/>
</dbReference>
<dbReference type="Gene3D" id="3.90.1150.30">
    <property type="match status" value="1"/>
</dbReference>
<accession>A0A1S1WYC5</accession>
<dbReference type="RefSeq" id="WP_071111719.1">
    <property type="nucleotide sequence ID" value="NZ_MKCS01000001.1"/>
</dbReference>
<comment type="caution">
    <text evidence="1">The sequence shown here is derived from an EMBL/GenBank/DDBJ whole genome shotgun (WGS) entry which is preliminary data.</text>
</comment>
<keyword evidence="4" id="KW-1185">Reference proteome</keyword>
<dbReference type="Pfam" id="PF04237">
    <property type="entry name" value="YjbR"/>
    <property type="match status" value="1"/>
</dbReference>
<dbReference type="EMBL" id="MKCT01000001">
    <property type="protein sequence ID" value="OHX21767.1"/>
    <property type="molecule type" value="Genomic_DNA"/>
</dbReference>